<dbReference type="InterPro" id="IPR058913">
    <property type="entry name" value="Integrase_dom_put"/>
</dbReference>
<protein>
    <recommendedName>
        <fullName evidence="1">Integrase core domain-containing protein</fullName>
    </recommendedName>
</protein>
<dbReference type="PANTHER" id="PTHR46791">
    <property type="entry name" value="EXPRESSED PROTEIN"/>
    <property type="match status" value="1"/>
</dbReference>
<dbReference type="EMBL" id="LLXJ01002197">
    <property type="protein sequence ID" value="PKB99427.1"/>
    <property type="molecule type" value="Genomic_DNA"/>
</dbReference>
<dbReference type="EMBL" id="LLXJ01000361">
    <property type="protein sequence ID" value="PKC10714.1"/>
    <property type="molecule type" value="Genomic_DNA"/>
</dbReference>
<reference evidence="3 4" key="1">
    <citation type="submission" date="2016-04" db="EMBL/GenBank/DDBJ databases">
        <title>Genome analyses suggest a sexual origin of heterokaryosis in a supposedly ancient asexual fungus.</title>
        <authorList>
            <person name="Ropars J."/>
            <person name="Sedzielewska K."/>
            <person name="Noel J."/>
            <person name="Charron P."/>
            <person name="Farinelli L."/>
            <person name="Marton T."/>
            <person name="Kruger M."/>
            <person name="Pelin A."/>
            <person name="Brachmann A."/>
            <person name="Corradi N."/>
        </authorList>
    </citation>
    <scope>NUCLEOTIDE SEQUENCE [LARGE SCALE GENOMIC DNA]</scope>
    <source>
        <strain evidence="3 4">A5</strain>
    </source>
</reference>
<reference evidence="3 4" key="2">
    <citation type="submission" date="2017-09" db="EMBL/GenBank/DDBJ databases">
        <title>Extensive intraspecific genome diversity in a model arbuscular mycorrhizal fungus.</title>
        <authorList>
            <person name="Chen E.C."/>
            <person name="Morin E."/>
            <person name="Beaudet D."/>
            <person name="Noel J."/>
            <person name="Ndikumana S."/>
            <person name="Charron P."/>
            <person name="St-Onge C."/>
            <person name="Giorgi J."/>
            <person name="Grigoriev I.V."/>
            <person name="Roux C."/>
            <person name="Martin F.M."/>
            <person name="Corradi N."/>
        </authorList>
    </citation>
    <scope>NUCLEOTIDE SEQUENCE [LARGE SCALE GENOMIC DNA]</scope>
    <source>
        <strain evidence="3 4">A5</strain>
    </source>
</reference>
<gene>
    <name evidence="3" type="ORF">RhiirA5_288468</name>
    <name evidence="2" type="ORF">RhiirA5_300173</name>
</gene>
<dbReference type="VEuPathDB" id="FungiDB:FUN_024955"/>
<comment type="caution">
    <text evidence="3">The sequence shown here is derived from an EMBL/GenBank/DDBJ whole genome shotgun (WGS) entry which is preliminary data.</text>
</comment>
<dbReference type="AlphaFoldDB" id="A0A2N0PV60"/>
<organism evidence="3 4">
    <name type="scientific">Rhizophagus irregularis</name>
    <dbReference type="NCBI Taxonomy" id="588596"/>
    <lineage>
        <taxon>Eukaryota</taxon>
        <taxon>Fungi</taxon>
        <taxon>Fungi incertae sedis</taxon>
        <taxon>Mucoromycota</taxon>
        <taxon>Glomeromycotina</taxon>
        <taxon>Glomeromycetes</taxon>
        <taxon>Glomerales</taxon>
        <taxon>Glomeraceae</taxon>
        <taxon>Rhizophagus</taxon>
    </lineage>
</organism>
<evidence type="ECO:0000313" key="4">
    <source>
        <dbReference type="Proteomes" id="UP000232722"/>
    </source>
</evidence>
<dbReference type="Pfam" id="PF24764">
    <property type="entry name" value="rva_4"/>
    <property type="match status" value="1"/>
</dbReference>
<sequence length="194" mass="22826">MISYRGMNRGSYIFGRSIHNQRIERLWRDVYRLTLRLYYDAFNFLEREYGLDPNNNTHLWCLHYVYVPIINRALTIFKNQWNEHPISTEHNQSPKQLFFSGMILRGVRGITEEIPLASSEIMINENEYGIDWDGPFSNINDENLEFSNIPCPLSNEQYNELQNTVLPLGQSNNYGIDNYLHALAVVQFLLSENN</sequence>
<feature type="domain" description="Integrase core" evidence="1">
    <location>
        <begin position="1"/>
        <end position="103"/>
    </location>
</feature>
<dbReference type="PANTHER" id="PTHR46791:SF5">
    <property type="entry name" value="CLR5 DOMAIN-CONTAINING PROTEIN-RELATED"/>
    <property type="match status" value="1"/>
</dbReference>
<dbReference type="VEuPathDB" id="FungiDB:RhiirA1_324945"/>
<name>A0A2N0PV60_9GLOM</name>
<evidence type="ECO:0000313" key="2">
    <source>
        <dbReference type="EMBL" id="PKB99427.1"/>
    </source>
</evidence>
<dbReference type="Proteomes" id="UP000232722">
    <property type="component" value="Unassembled WGS sequence"/>
</dbReference>
<evidence type="ECO:0000259" key="1">
    <source>
        <dbReference type="Pfam" id="PF24764"/>
    </source>
</evidence>
<proteinExistence type="predicted"/>
<evidence type="ECO:0000313" key="3">
    <source>
        <dbReference type="EMBL" id="PKC10714.1"/>
    </source>
</evidence>
<accession>A0A2N0PV60</accession>